<keyword evidence="1" id="KW-0812">Transmembrane</keyword>
<dbReference type="InterPro" id="IPR008523">
    <property type="entry name" value="DUF805"/>
</dbReference>
<feature type="transmembrane region" description="Helical" evidence="1">
    <location>
        <begin position="55"/>
        <end position="75"/>
    </location>
</feature>
<protein>
    <submittedName>
        <fullName evidence="2">DUF805 domain-containing protein</fullName>
    </submittedName>
</protein>
<sequence length="124" mass="13554">MTFGDAVSVCFSKYATFAGRATRPEYWWFFLFGTIVSVITTVIDSAAGLQWDDSAYGPVSALGSLLVLLPTLAVGSRRLHDTGRTGWWQLLFLLPCIGPIILIVLFCQAGERRPNKYGDGAAAY</sequence>
<name>A0ABP8WRV4_9ACTN</name>
<feature type="transmembrane region" description="Helical" evidence="1">
    <location>
        <begin position="26"/>
        <end position="43"/>
    </location>
</feature>
<dbReference type="Proteomes" id="UP001499974">
    <property type="component" value="Unassembled WGS sequence"/>
</dbReference>
<keyword evidence="3" id="KW-1185">Reference proteome</keyword>
<keyword evidence="1" id="KW-1133">Transmembrane helix</keyword>
<feature type="transmembrane region" description="Helical" evidence="1">
    <location>
        <begin position="87"/>
        <end position="107"/>
    </location>
</feature>
<accession>A0ABP8WRV4</accession>
<organism evidence="2 3">
    <name type="scientific">Nocardioides conyzicola</name>
    <dbReference type="NCBI Taxonomy" id="1651781"/>
    <lineage>
        <taxon>Bacteria</taxon>
        <taxon>Bacillati</taxon>
        <taxon>Actinomycetota</taxon>
        <taxon>Actinomycetes</taxon>
        <taxon>Propionibacteriales</taxon>
        <taxon>Nocardioidaceae</taxon>
        <taxon>Nocardioides</taxon>
    </lineage>
</organism>
<reference evidence="3" key="1">
    <citation type="journal article" date="2019" name="Int. J. Syst. Evol. Microbiol.">
        <title>The Global Catalogue of Microorganisms (GCM) 10K type strain sequencing project: providing services to taxonomists for standard genome sequencing and annotation.</title>
        <authorList>
            <consortium name="The Broad Institute Genomics Platform"/>
            <consortium name="The Broad Institute Genome Sequencing Center for Infectious Disease"/>
            <person name="Wu L."/>
            <person name="Ma J."/>
        </authorList>
    </citation>
    <scope>NUCLEOTIDE SEQUENCE [LARGE SCALE GENOMIC DNA]</scope>
    <source>
        <strain evidence="3">JCM 18531</strain>
    </source>
</reference>
<proteinExistence type="predicted"/>
<comment type="caution">
    <text evidence="2">The sequence shown here is derived from an EMBL/GenBank/DDBJ whole genome shotgun (WGS) entry which is preliminary data.</text>
</comment>
<keyword evidence="1" id="KW-0472">Membrane</keyword>
<dbReference type="PANTHER" id="PTHR34980:SF2">
    <property type="entry name" value="INNER MEMBRANE PROTEIN YHAH-RELATED"/>
    <property type="match status" value="1"/>
</dbReference>
<evidence type="ECO:0000313" key="3">
    <source>
        <dbReference type="Proteomes" id="UP001499974"/>
    </source>
</evidence>
<dbReference type="RefSeq" id="WP_345518871.1">
    <property type="nucleotide sequence ID" value="NZ_BAABKM010000001.1"/>
</dbReference>
<gene>
    <name evidence="2" type="ORF">GCM10023349_04900</name>
</gene>
<dbReference type="PANTHER" id="PTHR34980">
    <property type="entry name" value="INNER MEMBRANE PROTEIN-RELATED-RELATED"/>
    <property type="match status" value="1"/>
</dbReference>
<evidence type="ECO:0000256" key="1">
    <source>
        <dbReference type="SAM" id="Phobius"/>
    </source>
</evidence>
<dbReference type="Pfam" id="PF05656">
    <property type="entry name" value="DUF805"/>
    <property type="match status" value="1"/>
</dbReference>
<dbReference type="EMBL" id="BAABKM010000001">
    <property type="protein sequence ID" value="GAA4692857.1"/>
    <property type="molecule type" value="Genomic_DNA"/>
</dbReference>
<evidence type="ECO:0000313" key="2">
    <source>
        <dbReference type="EMBL" id="GAA4692857.1"/>
    </source>
</evidence>